<feature type="compositionally biased region" description="Basic and acidic residues" evidence="2">
    <location>
        <begin position="413"/>
        <end position="422"/>
    </location>
</feature>
<organism evidence="4 5">
    <name type="scientific">Leptospira alstonii serovar Sichuan str. 79601</name>
    <dbReference type="NCBI Taxonomy" id="1218565"/>
    <lineage>
        <taxon>Bacteria</taxon>
        <taxon>Pseudomonadati</taxon>
        <taxon>Spirochaetota</taxon>
        <taxon>Spirochaetia</taxon>
        <taxon>Leptospirales</taxon>
        <taxon>Leptospiraceae</taxon>
        <taxon>Leptospira</taxon>
    </lineage>
</organism>
<keyword evidence="1" id="KW-0479">Metal-binding</keyword>
<evidence type="ECO:0000259" key="3">
    <source>
        <dbReference type="PROSITE" id="PS50966"/>
    </source>
</evidence>
<evidence type="ECO:0000256" key="2">
    <source>
        <dbReference type="SAM" id="MobiDB-lite"/>
    </source>
</evidence>
<dbReference type="InterPro" id="IPR007527">
    <property type="entry name" value="Znf_SWIM"/>
</dbReference>
<dbReference type="PROSITE" id="PS50966">
    <property type="entry name" value="ZF_SWIM"/>
    <property type="match status" value="1"/>
</dbReference>
<dbReference type="Proteomes" id="UP000011988">
    <property type="component" value="Unassembled WGS sequence"/>
</dbReference>
<reference evidence="4 5" key="1">
    <citation type="submission" date="2013-01" db="EMBL/GenBank/DDBJ databases">
        <authorList>
            <person name="Harkins D.M."/>
            <person name="Durkin A.S."/>
            <person name="Brinkac L.M."/>
            <person name="Haft D.H."/>
            <person name="Selengut J.D."/>
            <person name="Sanka R."/>
            <person name="DePew J."/>
            <person name="Purushe J."/>
            <person name="Galloway R.L."/>
            <person name="Vinetz J.M."/>
            <person name="Sutton G.G."/>
            <person name="Nierman W.C."/>
            <person name="Fouts D.E."/>
        </authorList>
    </citation>
    <scope>NUCLEOTIDE SEQUENCE [LARGE SCALE GENOMIC DNA]</scope>
    <source>
        <strain evidence="4 5">79601</strain>
    </source>
</reference>
<feature type="domain" description="SWIM-type" evidence="3">
    <location>
        <begin position="58"/>
        <end position="95"/>
    </location>
</feature>
<evidence type="ECO:0000313" key="5">
    <source>
        <dbReference type="Proteomes" id="UP000011988"/>
    </source>
</evidence>
<evidence type="ECO:0000313" key="4">
    <source>
        <dbReference type="EMBL" id="EMJ96287.1"/>
    </source>
</evidence>
<accession>M6CWJ2</accession>
<feature type="region of interest" description="Disordered" evidence="2">
    <location>
        <begin position="400"/>
        <end position="422"/>
    </location>
</feature>
<dbReference type="GO" id="GO:0008270">
    <property type="term" value="F:zinc ion binding"/>
    <property type="evidence" value="ECO:0007669"/>
    <property type="project" value="UniProtKB-KW"/>
</dbReference>
<protein>
    <recommendedName>
        <fullName evidence="3">SWIM-type domain-containing protein</fullName>
    </recommendedName>
</protein>
<dbReference type="AlphaFoldDB" id="M6CWJ2"/>
<keyword evidence="1" id="KW-0862">Zinc</keyword>
<gene>
    <name evidence="4" type="ORF">LEP1GSC194_3780</name>
</gene>
<name>M6CWJ2_9LEPT</name>
<keyword evidence="1" id="KW-0863">Zinc-finger</keyword>
<comment type="caution">
    <text evidence="4">The sequence shown here is derived from an EMBL/GenBank/DDBJ whole genome shotgun (WGS) entry which is preliminary data.</text>
</comment>
<dbReference type="EMBL" id="ANIK01000027">
    <property type="protein sequence ID" value="EMJ96287.1"/>
    <property type="molecule type" value="Genomic_DNA"/>
</dbReference>
<sequence>MTNLKKARETLSKTVGYAPSDTIVERGMKLFDAGAVYDLVETKSNCFYAKVFGNTSDYELRIENIKSKKAKVICDCPYDMDIYCKHGVAAVLQIALSDSAHPKKKGKKQPGLSEILSKVTHKDLVEFLLEKADADPDFYSELIHFFSKSDSNSKTSYLETAMRIFRSISGGTGFIDYRSSFKFEREMNRFLDKAERLYSVKPKEALYIAWACAETVFRAALQMDDSAGITGGLISDTFDIIEKSIRKNPELADEIFEVCLHLYRNETAQDFGFSSEYFNILISLDLDSKQQKLLQEVLEQELNRAQKNPYRIEGIAVQIYKLFQKSGQTSEGMDFLNPYIQHPEIRKIFLDQVVSKKQFLHAEKLILDGIQIAEKLRHSGTVTEWKKELLKLMERQGNTKSVSIISKKKRPRSRPDRNIRNS</sequence>
<dbReference type="RefSeq" id="WP_020772705.1">
    <property type="nucleotide sequence ID" value="NZ_ANIK01000027.1"/>
</dbReference>
<dbReference type="PATRIC" id="fig|1218565.3.peg.1276"/>
<evidence type="ECO:0000256" key="1">
    <source>
        <dbReference type="PROSITE-ProRule" id="PRU00325"/>
    </source>
</evidence>
<proteinExistence type="predicted"/>